<protein>
    <submittedName>
        <fullName evidence="1">Uncharacterized protein</fullName>
    </submittedName>
</protein>
<dbReference type="EMBL" id="LC168164">
    <property type="protein sequence ID" value="BAV39309.1"/>
    <property type="molecule type" value="Genomic_DNA"/>
</dbReference>
<keyword evidence="2" id="KW-1185">Reference proteome</keyword>
<accession>A0A1B4XWY1</accession>
<proteinExistence type="predicted"/>
<organism evidence="1 2">
    <name type="scientific">Tenacibaculum phage pT24</name>
    <dbReference type="NCBI Taxonomy" id="1880590"/>
    <lineage>
        <taxon>Viruses</taxon>
        <taxon>Duplodnaviria</taxon>
        <taxon>Heunggongvirae</taxon>
        <taxon>Uroviricota</taxon>
        <taxon>Caudoviricetes</taxon>
        <taxon>Kungbxnavirus</taxon>
        <taxon>Kungbxnavirus pT24</taxon>
    </lineage>
</organism>
<sequence>MALINNDGIYVTVGSISYNKSNVLMISKSDGDIVNVLFSSAQSVSFSLKEFGEDNGFNTVDELYNHLKTIFTSESVGTGGTGGTGIIKSNNTVKNIINSSSTSIKLVESSESTNEILIKNVSDNGHKLFISKVNPSTFEEIVVLSDGDIFSLKNYTGDVFGIWESVDAQTKAIIEIMKKV</sequence>
<name>A0A1B4XWY1_9CAUD</name>
<dbReference type="Proteomes" id="UP000224877">
    <property type="component" value="Segment"/>
</dbReference>
<gene>
    <name evidence="1" type="ORF">BPT24_184</name>
</gene>
<evidence type="ECO:0000313" key="1">
    <source>
        <dbReference type="EMBL" id="BAV39309.1"/>
    </source>
</evidence>
<reference evidence="1 2" key="1">
    <citation type="submission" date="2016-07" db="EMBL/GenBank/DDBJ databases">
        <title>Characterization of three bacteriophages infecting bacteria isolated from shrimp culture pond water.</title>
        <authorList>
            <person name="Khoa H.V."/>
        </authorList>
    </citation>
    <scope>NUCLEOTIDE SEQUENCE [LARGE SCALE GENOMIC DNA]</scope>
</reference>
<evidence type="ECO:0000313" key="2">
    <source>
        <dbReference type="Proteomes" id="UP000224877"/>
    </source>
</evidence>